<keyword evidence="8 12" id="KW-1133">Transmembrane helix</keyword>
<organism evidence="13 14">
    <name type="scientific">Collybiopsis confluens</name>
    <dbReference type="NCBI Taxonomy" id="2823264"/>
    <lineage>
        <taxon>Eukaryota</taxon>
        <taxon>Fungi</taxon>
        <taxon>Dikarya</taxon>
        <taxon>Basidiomycota</taxon>
        <taxon>Agaricomycotina</taxon>
        <taxon>Agaricomycetes</taxon>
        <taxon>Agaricomycetidae</taxon>
        <taxon>Agaricales</taxon>
        <taxon>Marasmiineae</taxon>
        <taxon>Omphalotaceae</taxon>
        <taxon>Collybiopsis</taxon>
    </lineage>
</organism>
<dbReference type="Proteomes" id="UP000518752">
    <property type="component" value="Unassembled WGS sequence"/>
</dbReference>
<evidence type="ECO:0000256" key="4">
    <source>
        <dbReference type="ARBA" id="ARBA00022502"/>
    </source>
</evidence>
<keyword evidence="5" id="KW-0808">Transferase</keyword>
<dbReference type="CDD" id="cd16023">
    <property type="entry name" value="GPI_EPT_3"/>
    <property type="match status" value="1"/>
</dbReference>
<feature type="transmembrane region" description="Helical" evidence="12">
    <location>
        <begin position="966"/>
        <end position="988"/>
    </location>
</feature>
<comment type="subcellular location">
    <subcellularLocation>
        <location evidence="1">Endoplasmic reticulum membrane</location>
        <topology evidence="1">Multi-pass membrane protein</topology>
    </subcellularLocation>
</comment>
<feature type="transmembrane region" description="Helical" evidence="12">
    <location>
        <begin position="1017"/>
        <end position="1039"/>
    </location>
</feature>
<evidence type="ECO:0000256" key="11">
    <source>
        <dbReference type="SAM" id="MobiDB-lite"/>
    </source>
</evidence>
<dbReference type="InterPro" id="IPR002591">
    <property type="entry name" value="Phosphodiest/P_Trfase"/>
</dbReference>
<feature type="transmembrane region" description="Helical" evidence="12">
    <location>
        <begin position="707"/>
        <end position="728"/>
    </location>
</feature>
<comment type="caution">
    <text evidence="13">The sequence shown here is derived from an EMBL/GenBank/DDBJ whole genome shotgun (WGS) entry which is preliminary data.</text>
</comment>
<evidence type="ECO:0000256" key="5">
    <source>
        <dbReference type="ARBA" id="ARBA00022679"/>
    </source>
</evidence>
<dbReference type="EMBL" id="JAACJN010000006">
    <property type="protein sequence ID" value="KAF5392326.1"/>
    <property type="molecule type" value="Genomic_DNA"/>
</dbReference>
<dbReference type="InterPro" id="IPR039524">
    <property type="entry name" value="PIGO/GPI13"/>
</dbReference>
<evidence type="ECO:0000256" key="1">
    <source>
        <dbReference type="ARBA" id="ARBA00004477"/>
    </source>
</evidence>
<keyword evidence="4" id="KW-0337">GPI-anchor biosynthesis</keyword>
<feature type="transmembrane region" description="Helical" evidence="12">
    <location>
        <begin position="783"/>
        <end position="804"/>
    </location>
</feature>
<accession>A0A8H5HZD9</accession>
<dbReference type="GO" id="GO:0006506">
    <property type="term" value="P:GPI anchor biosynthetic process"/>
    <property type="evidence" value="ECO:0007669"/>
    <property type="project" value="UniProtKB-UniPathway"/>
</dbReference>
<feature type="transmembrane region" description="Helical" evidence="12">
    <location>
        <begin position="1060"/>
        <end position="1081"/>
    </location>
</feature>
<dbReference type="PANTHER" id="PTHR23071:SF1">
    <property type="entry name" value="GPI ETHANOLAMINE PHOSPHATE TRANSFERASE 3"/>
    <property type="match status" value="1"/>
</dbReference>
<evidence type="ECO:0000256" key="10">
    <source>
        <dbReference type="ARBA" id="ARBA00023180"/>
    </source>
</evidence>
<keyword evidence="9 12" id="KW-0472">Membrane</keyword>
<feature type="transmembrane region" description="Helical" evidence="12">
    <location>
        <begin position="471"/>
        <end position="494"/>
    </location>
</feature>
<feature type="transmembrane region" description="Helical" evidence="12">
    <location>
        <begin position="855"/>
        <end position="873"/>
    </location>
</feature>
<dbReference type="GO" id="GO:0005789">
    <property type="term" value="C:endoplasmic reticulum membrane"/>
    <property type="evidence" value="ECO:0007669"/>
    <property type="project" value="UniProtKB-SubCell"/>
</dbReference>
<evidence type="ECO:0000256" key="9">
    <source>
        <dbReference type="ARBA" id="ARBA00023136"/>
    </source>
</evidence>
<dbReference type="OrthoDB" id="272139at2759"/>
<dbReference type="UniPathway" id="UPA00196"/>
<evidence type="ECO:0000256" key="2">
    <source>
        <dbReference type="ARBA" id="ARBA00004687"/>
    </source>
</evidence>
<evidence type="ECO:0000313" key="14">
    <source>
        <dbReference type="Proteomes" id="UP000518752"/>
    </source>
</evidence>
<comment type="similarity">
    <text evidence="3">Belongs to the PIGG/PIGN/PIGO family. PIGO subfamily.</text>
</comment>
<reference evidence="13 14" key="1">
    <citation type="journal article" date="2020" name="ISME J.">
        <title>Uncovering the hidden diversity of litter-decomposition mechanisms in mushroom-forming fungi.</title>
        <authorList>
            <person name="Floudas D."/>
            <person name="Bentzer J."/>
            <person name="Ahren D."/>
            <person name="Johansson T."/>
            <person name="Persson P."/>
            <person name="Tunlid A."/>
        </authorList>
    </citation>
    <scope>NUCLEOTIDE SEQUENCE [LARGE SCALE GENOMIC DNA]</scope>
    <source>
        <strain evidence="13 14">CBS 406.79</strain>
    </source>
</reference>
<keyword evidence="6 12" id="KW-0812">Transmembrane</keyword>
<evidence type="ECO:0000256" key="12">
    <source>
        <dbReference type="SAM" id="Phobius"/>
    </source>
</evidence>
<name>A0A8H5HZD9_9AGAR</name>
<proteinExistence type="inferred from homology"/>
<evidence type="ECO:0000256" key="6">
    <source>
        <dbReference type="ARBA" id="ARBA00022692"/>
    </source>
</evidence>
<evidence type="ECO:0000256" key="7">
    <source>
        <dbReference type="ARBA" id="ARBA00022824"/>
    </source>
</evidence>
<feature type="transmembrane region" description="Helical" evidence="12">
    <location>
        <begin position="825"/>
        <end position="849"/>
    </location>
</feature>
<evidence type="ECO:0000256" key="8">
    <source>
        <dbReference type="ARBA" id="ARBA00022989"/>
    </source>
</evidence>
<feature type="region of interest" description="Disordered" evidence="11">
    <location>
        <begin position="364"/>
        <end position="387"/>
    </location>
</feature>
<evidence type="ECO:0000256" key="3">
    <source>
        <dbReference type="ARBA" id="ARBA00008695"/>
    </source>
</evidence>
<keyword evidence="7" id="KW-0256">Endoplasmic reticulum</keyword>
<dbReference type="SUPFAM" id="SSF53649">
    <property type="entry name" value="Alkaline phosphatase-like"/>
    <property type="match status" value="1"/>
</dbReference>
<dbReference type="GO" id="GO:0051377">
    <property type="term" value="F:mannose-ethanolamine phosphotransferase activity"/>
    <property type="evidence" value="ECO:0007669"/>
    <property type="project" value="InterPro"/>
</dbReference>
<comment type="pathway">
    <text evidence="2">Glycolipid biosynthesis; glycosylphosphatidylinositol-anchor biosynthesis.</text>
</comment>
<keyword evidence="10" id="KW-0325">Glycoprotein</keyword>
<dbReference type="Gene3D" id="3.40.720.10">
    <property type="entry name" value="Alkaline Phosphatase, subunit A"/>
    <property type="match status" value="1"/>
</dbReference>
<dbReference type="AlphaFoldDB" id="A0A8H5HZD9"/>
<feature type="transmembrane region" description="Helical" evidence="12">
    <location>
        <begin position="12"/>
        <end position="32"/>
    </location>
</feature>
<feature type="transmembrane region" description="Helical" evidence="12">
    <location>
        <begin position="593"/>
        <end position="614"/>
    </location>
</feature>
<sequence length="1100" mass="121061">MAHFLPPGALFLLWTSFVHLAAIYLFSSGFLLSRQSLTNVTACSDDSCTLQPTHKRALVLVVDALRFDFIAPHPFIPSRNSTEYSVNHHSILTLPSLLTEAYPANSFIFNAYPDPPTTTLQRIKGISTGSLPTFVDIGNSFGGGEIEEDSIVGQVGTKGGDVAFMGDDTWMNVFPDSFHVNMTWPYDSFNVEDLHTVDNGVVTHLFPLLESAETPDLIIGHFLGVDHVGHRVGSYHPSMHSKLLQMNATLSRVVDLLPLDTLLVVLGDHGMDHAGDHGGDGDLETSAAVWIYSKDVPLFDNIISRKIPSELLPHTTFPNAEAPYRRIQQIDLVPSLSLVLGLPIPFSNLGTVIPELFWRQSEPSADAPASEPWSWTGIRKPSKNEGSKNSNLLMRALRLNAQQIHDYLGTYRASASGSELREAWPGLESTWSEANKHLSESAEDQNLVNLWRYTRLALESCRSMWAQFNPLLMILGMITLAAALLSTYAVYAGINRITSAQLSTKGNTATEWEDWLTGRLWQAVRGFAGGASLGFVASLTYESQLQHLGKGIDSLDCILFAAPFASCVMVGLHSLPQDYNVFNILSVLSRSNVLVGLPFILHIVAFFSNSFTFWEDRIVAFLLPSSLLPHILVGIRAPTARLRRRILGFTGLFVICARTMAVSTICREEQHPYCHVTFYSATSPSTQENVYTSAIVPPSASSSTAPLFALLGALFMALAIPIIFRSFLRQSKSDQGLASVWFNLVVTPSLLCGTWYWLLEYAETAGVVDENEWGTIFRFCRTFLARTAFGWPIILGGFVWWKYCMCISVEKGEIAEGQQGRQIKILGFANAHGAPYLLFWSIPFCMVWAASQLTGQLVLGLSALALMAYVEIIDGVRDVEAMENVFASNRLSDIISSSSNAGSDFGLNIQQIASPKTMFSDIVPIVLLALHAFFRTGHQSVISSIPWKTGFLLSSTLTYPWSPATVVLNFLGPIWVIVVGMGLASVWLQAPRFSGPSDTSKKGDKPRSPSPSANNHIHLATLQSCLCMSMYFLALLLTASLSAAILRRHLMVWKVFAPRWMLAVLIMLVGDVSALTVYFGVWRVGTVVDTTFTRMMGIAQ</sequence>
<protein>
    <recommendedName>
        <fullName evidence="15">GPI ethanolamine phosphate transferase 3</fullName>
    </recommendedName>
</protein>
<dbReference type="InterPro" id="IPR037675">
    <property type="entry name" value="PIG-O_N"/>
</dbReference>
<keyword evidence="14" id="KW-1185">Reference proteome</keyword>
<dbReference type="PANTHER" id="PTHR23071">
    <property type="entry name" value="PHOSPHATIDYLINOSITOL GLYCAN"/>
    <property type="match status" value="1"/>
</dbReference>
<gene>
    <name evidence="13" type="ORF">D9757_001364</name>
</gene>
<feature type="transmembrane region" description="Helical" evidence="12">
    <location>
        <begin position="553"/>
        <end position="573"/>
    </location>
</feature>
<evidence type="ECO:0000313" key="13">
    <source>
        <dbReference type="EMBL" id="KAF5392326.1"/>
    </source>
</evidence>
<feature type="transmembrane region" description="Helical" evidence="12">
    <location>
        <begin position="740"/>
        <end position="758"/>
    </location>
</feature>
<feature type="transmembrane region" description="Helical" evidence="12">
    <location>
        <begin position="646"/>
        <end position="665"/>
    </location>
</feature>
<dbReference type="Pfam" id="PF01663">
    <property type="entry name" value="Phosphodiest"/>
    <property type="match status" value="1"/>
</dbReference>
<evidence type="ECO:0008006" key="15">
    <source>
        <dbReference type="Google" id="ProtNLM"/>
    </source>
</evidence>
<dbReference type="InterPro" id="IPR017850">
    <property type="entry name" value="Alkaline_phosphatase_core_sf"/>
</dbReference>